<sequence>MTPAKDMRRSDLIVPYQEPPPSSGDKSDLSSTMATTMPMAAMFTRNKFVGWAAVVFSIQSWLGESEDAKKGNGTPGYFTVIMSIMALLVTYMPLFMPPPSGPATSSGTEAPAPEAPAH</sequence>
<evidence type="ECO:0000256" key="3">
    <source>
        <dbReference type="ARBA" id="ARBA00022989"/>
    </source>
</evidence>
<comment type="caution">
    <text evidence="7">The sequence shown here is derived from an EMBL/GenBank/DDBJ whole genome shotgun (WGS) entry which is preliminary data.</text>
</comment>
<keyword evidence="2 6" id="KW-0812">Transmembrane</keyword>
<dbReference type="PANTHER" id="PTHR28038:SF1">
    <property type="entry name" value="ADL329WP"/>
    <property type="match status" value="1"/>
</dbReference>
<dbReference type="InterPro" id="IPR005351">
    <property type="entry name" value="ASTER"/>
</dbReference>
<organism evidence="7 8">
    <name type="scientific">Ophiocordyceps polyrhachis-furcata BCC 54312</name>
    <dbReference type="NCBI Taxonomy" id="1330021"/>
    <lineage>
        <taxon>Eukaryota</taxon>
        <taxon>Fungi</taxon>
        <taxon>Dikarya</taxon>
        <taxon>Ascomycota</taxon>
        <taxon>Pezizomycotina</taxon>
        <taxon>Sordariomycetes</taxon>
        <taxon>Hypocreomycetidae</taxon>
        <taxon>Hypocreales</taxon>
        <taxon>Ophiocordycipitaceae</taxon>
        <taxon>Ophiocordyceps</taxon>
    </lineage>
</organism>
<name>A0A367LQ84_9HYPO</name>
<keyword evidence="8" id="KW-1185">Reference proteome</keyword>
<dbReference type="PANTHER" id="PTHR28038">
    <property type="entry name" value="ADL329WP"/>
    <property type="match status" value="1"/>
</dbReference>
<evidence type="ECO:0000256" key="1">
    <source>
        <dbReference type="ARBA" id="ARBA00004370"/>
    </source>
</evidence>
<reference evidence="7 8" key="1">
    <citation type="journal article" date="2015" name="BMC Genomics">
        <title>Insights from the genome of Ophiocordyceps polyrhachis-furcata to pathogenicity and host specificity in insect fungi.</title>
        <authorList>
            <person name="Wichadakul D."/>
            <person name="Kobmoo N."/>
            <person name="Ingsriswang S."/>
            <person name="Tangphatsornruang S."/>
            <person name="Chantasingh D."/>
            <person name="Luangsa-ard J.J."/>
            <person name="Eurwilaichitr L."/>
        </authorList>
    </citation>
    <scope>NUCLEOTIDE SEQUENCE [LARGE SCALE GENOMIC DNA]</scope>
    <source>
        <strain evidence="7 8">BCC 54312</strain>
    </source>
</reference>
<comment type="subcellular location">
    <subcellularLocation>
        <location evidence="1">Membrane</location>
    </subcellularLocation>
</comment>
<dbReference type="EMBL" id="LKCN02000001">
    <property type="protein sequence ID" value="RCI16578.1"/>
    <property type="molecule type" value="Genomic_DNA"/>
</dbReference>
<feature type="compositionally biased region" description="Basic and acidic residues" evidence="5">
    <location>
        <begin position="1"/>
        <end position="11"/>
    </location>
</feature>
<dbReference type="Pfam" id="PF03669">
    <property type="entry name" value="ASTER"/>
    <property type="match status" value="1"/>
</dbReference>
<dbReference type="AlphaFoldDB" id="A0A367LQ84"/>
<dbReference type="OrthoDB" id="5144659at2759"/>
<keyword evidence="3 6" id="KW-1133">Transmembrane helix</keyword>
<dbReference type="GO" id="GO:0045048">
    <property type="term" value="P:protein insertion into ER membrane"/>
    <property type="evidence" value="ECO:0007669"/>
    <property type="project" value="InterPro"/>
</dbReference>
<dbReference type="Proteomes" id="UP000253664">
    <property type="component" value="Unassembled WGS sequence"/>
</dbReference>
<dbReference type="GO" id="GO:0044183">
    <property type="term" value="F:protein folding chaperone"/>
    <property type="evidence" value="ECO:0007669"/>
    <property type="project" value="InterPro"/>
</dbReference>
<dbReference type="GO" id="GO:0005789">
    <property type="term" value="C:endoplasmic reticulum membrane"/>
    <property type="evidence" value="ECO:0007669"/>
    <property type="project" value="InterPro"/>
</dbReference>
<evidence type="ECO:0000256" key="4">
    <source>
        <dbReference type="ARBA" id="ARBA00023136"/>
    </source>
</evidence>
<evidence type="ECO:0000313" key="7">
    <source>
        <dbReference type="EMBL" id="RCI16578.1"/>
    </source>
</evidence>
<evidence type="ECO:0000313" key="8">
    <source>
        <dbReference type="Proteomes" id="UP000253664"/>
    </source>
</evidence>
<feature type="region of interest" description="Disordered" evidence="5">
    <location>
        <begin position="99"/>
        <end position="118"/>
    </location>
</feature>
<evidence type="ECO:0000256" key="6">
    <source>
        <dbReference type="SAM" id="Phobius"/>
    </source>
</evidence>
<feature type="region of interest" description="Disordered" evidence="5">
    <location>
        <begin position="1"/>
        <end position="31"/>
    </location>
</feature>
<evidence type="ECO:0000256" key="2">
    <source>
        <dbReference type="ARBA" id="ARBA00022692"/>
    </source>
</evidence>
<evidence type="ECO:0008006" key="9">
    <source>
        <dbReference type="Google" id="ProtNLM"/>
    </source>
</evidence>
<proteinExistence type="predicted"/>
<evidence type="ECO:0000256" key="5">
    <source>
        <dbReference type="SAM" id="MobiDB-lite"/>
    </source>
</evidence>
<protein>
    <recommendedName>
        <fullName evidence="9">Protein Asterix</fullName>
    </recommendedName>
</protein>
<keyword evidence="4 6" id="KW-0472">Membrane</keyword>
<feature type="transmembrane region" description="Helical" evidence="6">
    <location>
        <begin position="76"/>
        <end position="96"/>
    </location>
</feature>
<accession>A0A367LQ84</accession>
<gene>
    <name evidence="7" type="ORF">L249_2924</name>
</gene>